<sequence length="317" mass="35826">MKVFDTGEVLARERHSYWREAISQTFVPLECRIGDGDFHGRLQSRALSDIALVNVQGAPQTVTRTQGRLHQYCDDVILLSMVRHGRTGVVQGGREATLGRGEFALYDTRAPYELHLNGEFQQLVVQFPRLHLQRRLGRVDDLTAVSFGGSHPLSGLTASFLDGLFNLPDELPKQHQQRLIDQAMDLLATIIADHRSHSAQSTTASMLFLQIKMLINDNLSDPDLNLKAVAQRFKITPRYLSMLFQREGHTFGRYLLTARLNRCAETLRDRGARHGSVSDIAYRWGFSDPAYFSREFKKMFGATPSHFVRAQPTTVGQ</sequence>
<evidence type="ECO:0000256" key="2">
    <source>
        <dbReference type="ARBA" id="ARBA00023125"/>
    </source>
</evidence>
<dbReference type="InterPro" id="IPR020449">
    <property type="entry name" value="Tscrpt_reg_AraC-type_HTH"/>
</dbReference>
<dbReference type="PRINTS" id="PR00032">
    <property type="entry name" value="HTHARAC"/>
</dbReference>
<proteinExistence type="predicted"/>
<dbReference type="RefSeq" id="WP_094117451.1">
    <property type="nucleotide sequence ID" value="NZ_CP023009.1"/>
</dbReference>
<evidence type="ECO:0000256" key="3">
    <source>
        <dbReference type="ARBA" id="ARBA00023163"/>
    </source>
</evidence>
<keyword evidence="1" id="KW-0805">Transcription regulation</keyword>
<keyword evidence="2" id="KW-0238">DNA-binding</keyword>
<accession>A0AAD0SIU5</accession>
<reference evidence="5 6" key="1">
    <citation type="submission" date="2017-08" db="EMBL/GenBank/DDBJ databases">
        <title>Comparative genomics of bacteria isolated from necrotic lesions of AOD affected trees.</title>
        <authorList>
            <person name="Doonan J."/>
            <person name="Denman S."/>
            <person name="McDonald J.E."/>
        </authorList>
    </citation>
    <scope>NUCLEOTIDE SEQUENCE [LARGE SCALE GENOMIC DNA]</scope>
    <source>
        <strain evidence="5 6">477</strain>
    </source>
</reference>
<dbReference type="Pfam" id="PF12833">
    <property type="entry name" value="HTH_18"/>
    <property type="match status" value="1"/>
</dbReference>
<dbReference type="AlphaFoldDB" id="A0AAD0SIU5"/>
<dbReference type="Gene3D" id="1.10.10.60">
    <property type="entry name" value="Homeodomain-like"/>
    <property type="match status" value="1"/>
</dbReference>
<gene>
    <name evidence="5" type="ORF">CKQ53_16395</name>
</gene>
<keyword evidence="3" id="KW-0804">Transcription</keyword>
<dbReference type="SUPFAM" id="SSF46689">
    <property type="entry name" value="Homeodomain-like"/>
    <property type="match status" value="1"/>
</dbReference>
<dbReference type="InterPro" id="IPR018060">
    <property type="entry name" value="HTH_AraC"/>
</dbReference>
<dbReference type="InterPro" id="IPR035418">
    <property type="entry name" value="AraC-bd_2"/>
</dbReference>
<evidence type="ECO:0000259" key="4">
    <source>
        <dbReference type="PROSITE" id="PS01124"/>
    </source>
</evidence>
<dbReference type="GO" id="GO:0043565">
    <property type="term" value="F:sequence-specific DNA binding"/>
    <property type="evidence" value="ECO:0007669"/>
    <property type="project" value="InterPro"/>
</dbReference>
<dbReference type="SMART" id="SM00342">
    <property type="entry name" value="HTH_ARAC"/>
    <property type="match status" value="1"/>
</dbReference>
<dbReference type="GO" id="GO:0003700">
    <property type="term" value="F:DNA-binding transcription factor activity"/>
    <property type="evidence" value="ECO:0007669"/>
    <property type="project" value="InterPro"/>
</dbReference>
<evidence type="ECO:0000313" key="6">
    <source>
        <dbReference type="Proteomes" id="UP000263881"/>
    </source>
</evidence>
<dbReference type="EMBL" id="CP023009">
    <property type="protein sequence ID" value="AXW88396.1"/>
    <property type="molecule type" value="Genomic_DNA"/>
</dbReference>
<evidence type="ECO:0000313" key="5">
    <source>
        <dbReference type="EMBL" id="AXW88396.1"/>
    </source>
</evidence>
<protein>
    <recommendedName>
        <fullName evidence="4">HTH araC/xylS-type domain-containing protein</fullName>
    </recommendedName>
</protein>
<organism evidence="5 6">
    <name type="scientific">Lonsdalea britannica</name>
    <dbReference type="NCBI Taxonomy" id="1082704"/>
    <lineage>
        <taxon>Bacteria</taxon>
        <taxon>Pseudomonadati</taxon>
        <taxon>Pseudomonadota</taxon>
        <taxon>Gammaproteobacteria</taxon>
        <taxon>Enterobacterales</taxon>
        <taxon>Pectobacteriaceae</taxon>
        <taxon>Lonsdalea</taxon>
    </lineage>
</organism>
<dbReference type="PANTHER" id="PTHR46796:SF6">
    <property type="entry name" value="ARAC SUBFAMILY"/>
    <property type="match status" value="1"/>
</dbReference>
<evidence type="ECO:0000256" key="1">
    <source>
        <dbReference type="ARBA" id="ARBA00023015"/>
    </source>
</evidence>
<dbReference type="InterPro" id="IPR050204">
    <property type="entry name" value="AraC_XylS_family_regulators"/>
</dbReference>
<dbReference type="Proteomes" id="UP000263881">
    <property type="component" value="Chromosome"/>
</dbReference>
<dbReference type="PROSITE" id="PS01124">
    <property type="entry name" value="HTH_ARAC_FAMILY_2"/>
    <property type="match status" value="1"/>
</dbReference>
<feature type="domain" description="HTH araC/xylS-type" evidence="4">
    <location>
        <begin position="209"/>
        <end position="310"/>
    </location>
</feature>
<name>A0AAD0SIU5_9GAMM</name>
<dbReference type="KEGG" id="lbq:CKQ53_16395"/>
<keyword evidence="6" id="KW-1185">Reference proteome</keyword>
<dbReference type="Pfam" id="PF14525">
    <property type="entry name" value="AraC_binding_2"/>
    <property type="match status" value="1"/>
</dbReference>
<dbReference type="InterPro" id="IPR009057">
    <property type="entry name" value="Homeodomain-like_sf"/>
</dbReference>
<dbReference type="PANTHER" id="PTHR46796">
    <property type="entry name" value="HTH-TYPE TRANSCRIPTIONAL ACTIVATOR RHAS-RELATED"/>
    <property type="match status" value="1"/>
</dbReference>